<dbReference type="GO" id="GO:0003924">
    <property type="term" value="F:GTPase activity"/>
    <property type="evidence" value="ECO:0007669"/>
    <property type="project" value="UniProtKB-UniRule"/>
</dbReference>
<dbReference type="InterPro" id="IPR025867">
    <property type="entry name" value="MnmE_helical"/>
</dbReference>
<feature type="binding site" evidence="8">
    <location>
        <begin position="231"/>
        <end position="236"/>
    </location>
    <ligand>
        <name>GTP</name>
        <dbReference type="ChEBI" id="CHEBI:37565"/>
    </ligand>
</feature>
<feature type="binding site" evidence="8">
    <location>
        <position position="124"/>
    </location>
    <ligand>
        <name>(6S)-5-formyl-5,6,7,8-tetrahydrofolate</name>
        <dbReference type="ChEBI" id="CHEBI:57457"/>
    </ligand>
</feature>
<dbReference type="FunFam" id="3.30.1360.120:FF:000007">
    <property type="entry name" value="tRNA modification GTPase GTPBP3, mitochondrial"/>
    <property type="match status" value="1"/>
</dbReference>
<dbReference type="CDD" id="cd04164">
    <property type="entry name" value="trmE"/>
    <property type="match status" value="1"/>
</dbReference>
<dbReference type="EMBL" id="JMQM01000002">
    <property type="protein sequence ID" value="KFB08517.1"/>
    <property type="molecule type" value="Genomic_DNA"/>
</dbReference>
<keyword evidence="4 8" id="KW-0378">Hydrolase</keyword>
<evidence type="ECO:0000256" key="2">
    <source>
        <dbReference type="ARBA" id="ARBA00022694"/>
    </source>
</evidence>
<feature type="binding site" evidence="8">
    <location>
        <begin position="250"/>
        <end position="256"/>
    </location>
    <ligand>
        <name>GTP</name>
        <dbReference type="ChEBI" id="CHEBI:37565"/>
    </ligand>
</feature>
<dbReference type="Gene3D" id="3.40.50.300">
    <property type="entry name" value="P-loop containing nucleotide triphosphate hydrolases"/>
    <property type="match status" value="1"/>
</dbReference>
<dbReference type="InterPro" id="IPR005225">
    <property type="entry name" value="Small_GTP-bd"/>
</dbReference>
<dbReference type="RefSeq" id="WP_036485373.1">
    <property type="nucleotide sequence ID" value="NZ_JMQM01000002.1"/>
</dbReference>
<dbReference type="GO" id="GO:0005737">
    <property type="term" value="C:cytoplasm"/>
    <property type="evidence" value="ECO:0007669"/>
    <property type="project" value="UniProtKB-SubCell"/>
</dbReference>
<feature type="binding site" evidence="8">
    <location>
        <position position="27"/>
    </location>
    <ligand>
        <name>(6S)-5-formyl-5,6,7,8-tetrahydrofolate</name>
        <dbReference type="ChEBI" id="CHEBI:57457"/>
    </ligand>
</feature>
<dbReference type="InterPro" id="IPR006073">
    <property type="entry name" value="GTP-bd"/>
</dbReference>
<keyword evidence="5 8" id="KW-0460">Magnesium</keyword>
<dbReference type="GO" id="GO:0005525">
    <property type="term" value="F:GTP binding"/>
    <property type="evidence" value="ECO:0007669"/>
    <property type="project" value="UniProtKB-UniRule"/>
</dbReference>
<dbReference type="Pfam" id="PF10396">
    <property type="entry name" value="TrmE_N"/>
    <property type="match status" value="1"/>
</dbReference>
<evidence type="ECO:0000313" key="11">
    <source>
        <dbReference type="EMBL" id="KFB08517.1"/>
    </source>
</evidence>
<evidence type="ECO:0000259" key="10">
    <source>
        <dbReference type="PROSITE" id="PS51709"/>
    </source>
</evidence>
<feature type="binding site" evidence="8">
    <location>
        <position position="255"/>
    </location>
    <ligand>
        <name>K(+)</name>
        <dbReference type="ChEBI" id="CHEBI:29103"/>
    </ligand>
</feature>
<feature type="binding site" evidence="8">
    <location>
        <position position="250"/>
    </location>
    <ligand>
        <name>K(+)</name>
        <dbReference type="ChEBI" id="CHEBI:29103"/>
    </ligand>
</feature>
<keyword evidence="8" id="KW-0479">Metal-binding</keyword>
<dbReference type="GO" id="GO:0030488">
    <property type="term" value="P:tRNA methylation"/>
    <property type="evidence" value="ECO:0007669"/>
    <property type="project" value="TreeGrafter"/>
</dbReference>
<dbReference type="InterPro" id="IPR027417">
    <property type="entry name" value="P-loop_NTPase"/>
</dbReference>
<dbReference type="PANTHER" id="PTHR42714:SF2">
    <property type="entry name" value="TRNA MODIFICATION GTPASE GTPBP3, MITOCHONDRIAL"/>
    <property type="match status" value="1"/>
</dbReference>
<keyword evidence="8" id="KW-0963">Cytoplasm</keyword>
<dbReference type="HAMAP" id="MF_00379">
    <property type="entry name" value="GTPase_MnmE"/>
    <property type="match status" value="1"/>
</dbReference>
<comment type="subunit">
    <text evidence="8">Homodimer. Heterotetramer of two MnmE and two MnmG subunits.</text>
</comment>
<dbReference type="NCBIfam" id="NF003661">
    <property type="entry name" value="PRK05291.1-3"/>
    <property type="match status" value="1"/>
</dbReference>
<dbReference type="NCBIfam" id="TIGR00450">
    <property type="entry name" value="mnmE_trmE_thdF"/>
    <property type="match status" value="1"/>
</dbReference>
<comment type="caution">
    <text evidence="8">Lacks conserved residue(s) required for the propagation of feature annotation.</text>
</comment>
<evidence type="ECO:0000256" key="8">
    <source>
        <dbReference type="HAMAP-Rule" id="MF_00379"/>
    </source>
</evidence>
<comment type="cofactor">
    <cofactor evidence="8">
        <name>K(+)</name>
        <dbReference type="ChEBI" id="CHEBI:29103"/>
    </cofactor>
    <text evidence="8">Binds 1 potassium ion per subunit.</text>
</comment>
<feature type="domain" description="TrmE-type G" evidence="10">
    <location>
        <begin position="221"/>
        <end position="363"/>
    </location>
</feature>
<keyword evidence="2 8" id="KW-0819">tRNA processing</keyword>
<dbReference type="GO" id="GO:0046872">
    <property type="term" value="F:metal ion binding"/>
    <property type="evidence" value="ECO:0007669"/>
    <property type="project" value="UniProtKB-KW"/>
</dbReference>
<dbReference type="InterPro" id="IPR027368">
    <property type="entry name" value="MnmE_dom2"/>
</dbReference>
<feature type="binding site" evidence="8">
    <location>
        <position position="84"/>
    </location>
    <ligand>
        <name>(6S)-5-formyl-5,6,7,8-tetrahydrofolate</name>
        <dbReference type="ChEBI" id="CHEBI:57457"/>
    </ligand>
</feature>
<feature type="binding site" evidence="8">
    <location>
        <begin position="275"/>
        <end position="278"/>
    </location>
    <ligand>
        <name>GTP</name>
        <dbReference type="ChEBI" id="CHEBI:37565"/>
    </ligand>
</feature>
<reference evidence="11 12" key="1">
    <citation type="submission" date="2014-05" db="EMBL/GenBank/DDBJ databases">
        <title>Draft Genome Sequence of Nitratireductor basaltis Strain UMTGB225, A Marine Bacterium Isolated from Green Barrel Tunicate.</title>
        <authorList>
            <person name="Gan H.Y."/>
        </authorList>
    </citation>
    <scope>NUCLEOTIDE SEQUENCE [LARGE SCALE GENOMIC DNA]</scope>
    <source>
        <strain evidence="11 12">UMTGB225</strain>
    </source>
</reference>
<dbReference type="InterPro" id="IPR031168">
    <property type="entry name" value="G_TrmE"/>
</dbReference>
<sequence length="439" mass="47959">MLPRQNASDTIFALSTGQLPSGVAVIRISGNGAFNAIQKLCGVVPEARVARLVTIRDEVGEVVDQGLCLTFPAPRSFTGENCAELQVHGGRAVVNKLLQCLAALPDLRIAEAGEFSKRAYLNGKLNLTEAEALADLIDAETEAQRQFALSNQTMAHERLYDQWREKLLHIRAYMEAELDFADETDVPDDAASWIWNDLEDLHSAIRAHIESYRSAEIIREGFRVALIGAPNAGKSTLLNHLAKREAAIVSEIPGTTRDVIEVQLELDGFKVILTDTAGIREDADEVEAIGIERSLKAAEDAHLILHLIDGSNPRKVREHGDADQIDVYTKADIATPDDGCIAISTHRNIGIQTLLDAMVAACRRSTSSLNSVSPFRLRHVRELEKGAAAINRALNQPRDLLELSAEEMREASDALARICGRSDVEEILGAIFSSFCVGK</sequence>
<evidence type="ECO:0000313" key="12">
    <source>
        <dbReference type="Proteomes" id="UP000053675"/>
    </source>
</evidence>
<dbReference type="InterPro" id="IPR004520">
    <property type="entry name" value="GTPase_MnmE"/>
</dbReference>
<dbReference type="PANTHER" id="PTHR42714">
    <property type="entry name" value="TRNA MODIFICATION GTPASE GTPBP3"/>
    <property type="match status" value="1"/>
</dbReference>
<organism evidence="11 12">
    <name type="scientific">Nitratireductor basaltis</name>
    <dbReference type="NCBI Taxonomy" id="472175"/>
    <lineage>
        <taxon>Bacteria</taxon>
        <taxon>Pseudomonadati</taxon>
        <taxon>Pseudomonadota</taxon>
        <taxon>Alphaproteobacteria</taxon>
        <taxon>Hyphomicrobiales</taxon>
        <taxon>Phyllobacteriaceae</taxon>
        <taxon>Nitratireductor</taxon>
    </lineage>
</organism>
<evidence type="ECO:0000256" key="3">
    <source>
        <dbReference type="ARBA" id="ARBA00022741"/>
    </source>
</evidence>
<dbReference type="EC" id="3.6.-.-" evidence="8"/>
<feature type="binding site" evidence="8">
    <location>
        <position position="235"/>
    </location>
    <ligand>
        <name>Mg(2+)</name>
        <dbReference type="ChEBI" id="CHEBI:18420"/>
    </ligand>
</feature>
<evidence type="ECO:0000256" key="6">
    <source>
        <dbReference type="ARBA" id="ARBA00022958"/>
    </source>
</evidence>
<dbReference type="PROSITE" id="PS51709">
    <property type="entry name" value="G_TRME"/>
    <property type="match status" value="1"/>
</dbReference>
<comment type="similarity">
    <text evidence="1 8 9">Belongs to the TRAFAC class TrmE-Era-EngA-EngB-Septin-like GTPase superfamily. TrmE GTPase family.</text>
</comment>
<evidence type="ECO:0000256" key="1">
    <source>
        <dbReference type="ARBA" id="ARBA00011043"/>
    </source>
</evidence>
<dbReference type="Pfam" id="PF01926">
    <property type="entry name" value="MMR_HSR1"/>
    <property type="match status" value="1"/>
</dbReference>
<keyword evidence="6 8" id="KW-0630">Potassium</keyword>
<dbReference type="eggNOG" id="COG0486">
    <property type="taxonomic scope" value="Bacteria"/>
</dbReference>
<dbReference type="Gene3D" id="3.30.1360.120">
    <property type="entry name" value="Probable tRNA modification gtpase trme, domain 1"/>
    <property type="match status" value="1"/>
</dbReference>
<feature type="binding site" evidence="8">
    <location>
        <position position="256"/>
    </location>
    <ligand>
        <name>Mg(2+)</name>
        <dbReference type="ChEBI" id="CHEBI:18420"/>
    </ligand>
</feature>
<dbReference type="GO" id="GO:0002098">
    <property type="term" value="P:tRNA wobble uridine modification"/>
    <property type="evidence" value="ECO:0007669"/>
    <property type="project" value="TreeGrafter"/>
</dbReference>
<keyword evidence="12" id="KW-1185">Reference proteome</keyword>
<comment type="caution">
    <text evidence="11">The sequence shown here is derived from an EMBL/GenBank/DDBJ whole genome shotgun (WGS) entry which is preliminary data.</text>
</comment>
<evidence type="ECO:0000256" key="5">
    <source>
        <dbReference type="ARBA" id="ARBA00022842"/>
    </source>
</evidence>
<dbReference type="PATRIC" id="fig|472175.3.peg.2761"/>
<evidence type="ECO:0000256" key="4">
    <source>
        <dbReference type="ARBA" id="ARBA00022801"/>
    </source>
</evidence>
<comment type="subcellular location">
    <subcellularLocation>
        <location evidence="8">Cytoplasm</location>
    </subcellularLocation>
</comment>
<dbReference type="PRINTS" id="PR00326">
    <property type="entry name" value="GTP1OBG"/>
</dbReference>
<feature type="binding site" evidence="8">
    <location>
        <position position="231"/>
    </location>
    <ligand>
        <name>K(+)</name>
        <dbReference type="ChEBI" id="CHEBI:29103"/>
    </ligand>
</feature>
<name>A0A084U6D1_9HYPH</name>
<dbReference type="STRING" id="472175.EL18_02768"/>
<feature type="binding site" evidence="8">
    <location>
        <position position="252"/>
    </location>
    <ligand>
        <name>K(+)</name>
        <dbReference type="ChEBI" id="CHEBI:29103"/>
    </ligand>
</feature>
<protein>
    <recommendedName>
        <fullName evidence="8">tRNA modification GTPase MnmE</fullName>
        <ecNumber evidence="8">3.6.-.-</ecNumber>
    </recommendedName>
</protein>
<accession>A0A084U6D1</accession>
<dbReference type="Gene3D" id="1.20.120.430">
    <property type="entry name" value="tRNA modification GTPase MnmE domain 2"/>
    <property type="match status" value="1"/>
</dbReference>
<proteinExistence type="inferred from homology"/>
<dbReference type="Pfam" id="PF12631">
    <property type="entry name" value="MnmE_helical"/>
    <property type="match status" value="1"/>
</dbReference>
<comment type="function">
    <text evidence="8">Exhibits a very high intrinsic GTPase hydrolysis rate. Involved in the addition of a carboxymethylaminomethyl (cmnm) group at the wobble position (U34) of certain tRNAs, forming tRNA-cmnm(5)s(2)U34.</text>
</comment>
<feature type="binding site" evidence="8">
    <location>
        <position position="439"/>
    </location>
    <ligand>
        <name>(6S)-5-formyl-5,6,7,8-tetrahydrofolate</name>
        <dbReference type="ChEBI" id="CHEBI:57457"/>
    </ligand>
</feature>
<dbReference type="SUPFAM" id="SSF52540">
    <property type="entry name" value="P-loop containing nucleoside triphosphate hydrolases"/>
    <property type="match status" value="1"/>
</dbReference>
<dbReference type="InterPro" id="IPR018948">
    <property type="entry name" value="GTP-bd_TrmE_N"/>
</dbReference>
<dbReference type="AlphaFoldDB" id="A0A084U6D1"/>
<keyword evidence="7 8" id="KW-0342">GTP-binding</keyword>
<evidence type="ECO:0000256" key="9">
    <source>
        <dbReference type="RuleBase" id="RU003313"/>
    </source>
</evidence>
<keyword evidence="3 8" id="KW-0547">Nucleotide-binding</keyword>
<dbReference type="Proteomes" id="UP000053675">
    <property type="component" value="Unassembled WGS sequence"/>
</dbReference>
<dbReference type="CDD" id="cd14858">
    <property type="entry name" value="TrmE_N"/>
    <property type="match status" value="1"/>
</dbReference>
<dbReference type="OrthoDB" id="9805918at2"/>
<dbReference type="InterPro" id="IPR027266">
    <property type="entry name" value="TrmE/GcvT-like"/>
</dbReference>
<gene>
    <name evidence="8 11" type="primary">mnmE</name>
    <name evidence="8" type="synonym">trmE</name>
    <name evidence="11" type="ORF">EL18_02768</name>
</gene>
<dbReference type="NCBIfam" id="TIGR00231">
    <property type="entry name" value="small_GTP"/>
    <property type="match status" value="1"/>
</dbReference>
<evidence type="ECO:0000256" key="7">
    <source>
        <dbReference type="ARBA" id="ARBA00023134"/>
    </source>
</evidence>